<evidence type="ECO:0000313" key="1">
    <source>
        <dbReference type="EMBL" id="DAE18671.1"/>
    </source>
</evidence>
<name>A0A8S5QHC1_9CAUD</name>
<sequence>MASLYDELKDRVRLAARTLALPLGWEGEPFVPPHASHLRARIVLEGQRAATLGANGLTKLDGHIEIRIVVKAGEDSLASTLAGQVARYFPRGDDIRFDSGVATITTPRKSAPSCDGKCTEAVVNVGFYAFQA</sequence>
<dbReference type="EMBL" id="BK015660">
    <property type="protein sequence ID" value="DAE18671.1"/>
    <property type="molecule type" value="Genomic_DNA"/>
</dbReference>
<proteinExistence type="predicted"/>
<accession>A0A8S5QHC1</accession>
<organism evidence="1">
    <name type="scientific">Siphoviridae sp. ctLgc23</name>
    <dbReference type="NCBI Taxonomy" id="2825455"/>
    <lineage>
        <taxon>Viruses</taxon>
        <taxon>Duplodnaviria</taxon>
        <taxon>Heunggongvirae</taxon>
        <taxon>Uroviricota</taxon>
        <taxon>Caudoviricetes</taxon>
    </lineage>
</organism>
<reference evidence="1" key="1">
    <citation type="journal article" date="2021" name="Proc. Natl. Acad. Sci. U.S.A.">
        <title>A Catalog of Tens of Thousands of Viruses from Human Metagenomes Reveals Hidden Associations with Chronic Diseases.</title>
        <authorList>
            <person name="Tisza M.J."/>
            <person name="Buck C.B."/>
        </authorList>
    </citation>
    <scope>NUCLEOTIDE SEQUENCE</scope>
    <source>
        <strain evidence="1">CtLgc23</strain>
    </source>
</reference>
<dbReference type="InterPro" id="IPR025395">
    <property type="entry name" value="Phage_tail_terminator-like"/>
</dbReference>
<protein>
    <submittedName>
        <fullName evidence="1">Tail completion protein</fullName>
    </submittedName>
</protein>
<dbReference type="Pfam" id="PF13554">
    <property type="entry name" value="Phage_tail_terminator_5"/>
    <property type="match status" value="1"/>
</dbReference>
<dbReference type="Gene3D" id="3.30.2000.20">
    <property type="match status" value="1"/>
</dbReference>